<proteinExistence type="predicted"/>
<accession>A0A1H7M4J3</accession>
<evidence type="ECO:0008006" key="3">
    <source>
        <dbReference type="Google" id="ProtNLM"/>
    </source>
</evidence>
<dbReference type="InterPro" id="IPR011009">
    <property type="entry name" value="Kinase-like_dom_sf"/>
</dbReference>
<dbReference type="AlphaFoldDB" id="A0A1H7M4J3"/>
<evidence type="ECO:0000313" key="1">
    <source>
        <dbReference type="EMBL" id="SEL05645.1"/>
    </source>
</evidence>
<name>A0A1H7M4J3_9GAMM</name>
<gene>
    <name evidence="1" type="ORF">SAMN05216214_107201</name>
</gene>
<dbReference type="RefSeq" id="WP_083394282.1">
    <property type="nucleotide sequence ID" value="NZ_FOAS01000007.1"/>
</dbReference>
<dbReference type="Gene3D" id="1.10.510.10">
    <property type="entry name" value="Transferase(Phosphotransferase) domain 1"/>
    <property type="match status" value="1"/>
</dbReference>
<protein>
    <recommendedName>
        <fullName evidence="3">Toluene tolerance protein</fullName>
    </recommendedName>
</protein>
<evidence type="ECO:0000313" key="2">
    <source>
        <dbReference type="Proteomes" id="UP000185766"/>
    </source>
</evidence>
<sequence>MTPLSAAELQELTLNAEVLEKDGLGPKVLHLSDGSFLKLFRKRRLLSSETLKPYAKRFAENAKKLRELGFITPEIIKVYRLENDINGTAVRYTPLPGNTLRHALQQVEAEQQSTLINQLGQLLSLLHEKGVYFRSAHLGNVLLLPDGTLGLIDIADLKIQRTPLSLAKRLRNLKHMRRYKQDTHWLFESHKLALIAGYTLHSAKYAQSLFAEIN</sequence>
<organism evidence="1 2">
    <name type="scientific">Atopomonas hussainii</name>
    <dbReference type="NCBI Taxonomy" id="1429083"/>
    <lineage>
        <taxon>Bacteria</taxon>
        <taxon>Pseudomonadati</taxon>
        <taxon>Pseudomonadota</taxon>
        <taxon>Gammaproteobacteria</taxon>
        <taxon>Pseudomonadales</taxon>
        <taxon>Pseudomonadaceae</taxon>
        <taxon>Atopomonas</taxon>
    </lineage>
</organism>
<keyword evidence="2" id="KW-1185">Reference proteome</keyword>
<dbReference type="Proteomes" id="UP000185766">
    <property type="component" value="Unassembled WGS sequence"/>
</dbReference>
<dbReference type="SUPFAM" id="SSF56112">
    <property type="entry name" value="Protein kinase-like (PK-like)"/>
    <property type="match status" value="1"/>
</dbReference>
<dbReference type="EMBL" id="FOAS01000007">
    <property type="protein sequence ID" value="SEL05645.1"/>
    <property type="molecule type" value="Genomic_DNA"/>
</dbReference>
<reference evidence="1 2" key="1">
    <citation type="submission" date="2016-10" db="EMBL/GenBank/DDBJ databases">
        <authorList>
            <person name="de Groot N.N."/>
        </authorList>
    </citation>
    <scope>NUCLEOTIDE SEQUENCE [LARGE SCALE GENOMIC DNA]</scope>
    <source>
        <strain evidence="1 2">JCM 19513</strain>
    </source>
</reference>